<organism evidence="2">
    <name type="scientific">Oikopleura dioica</name>
    <name type="common">Tunicate</name>
    <dbReference type="NCBI Taxonomy" id="34765"/>
    <lineage>
        <taxon>Eukaryota</taxon>
        <taxon>Metazoa</taxon>
        <taxon>Chordata</taxon>
        <taxon>Tunicata</taxon>
        <taxon>Appendicularia</taxon>
        <taxon>Copelata</taxon>
        <taxon>Oikopleuridae</taxon>
        <taxon>Oikopleura</taxon>
    </lineage>
</organism>
<name>E4Y9V5_OIKDI</name>
<feature type="region of interest" description="Disordered" evidence="1">
    <location>
        <begin position="25"/>
        <end position="80"/>
    </location>
</feature>
<feature type="compositionally biased region" description="Basic and acidic residues" evidence="1">
    <location>
        <begin position="25"/>
        <end position="43"/>
    </location>
</feature>
<dbReference type="Proteomes" id="UP000011014">
    <property type="component" value="Unassembled WGS sequence"/>
</dbReference>
<reference evidence="2" key="1">
    <citation type="journal article" date="2010" name="Science">
        <title>Plasticity of animal genome architecture unmasked by rapid evolution of a pelagic tunicate.</title>
        <authorList>
            <person name="Denoeud F."/>
            <person name="Henriet S."/>
            <person name="Mungpakdee S."/>
            <person name="Aury J.M."/>
            <person name="Da Silva C."/>
            <person name="Brinkmann H."/>
            <person name="Mikhaleva J."/>
            <person name="Olsen L.C."/>
            <person name="Jubin C."/>
            <person name="Canestro C."/>
            <person name="Bouquet J.M."/>
            <person name="Danks G."/>
            <person name="Poulain J."/>
            <person name="Campsteijn C."/>
            <person name="Adamski M."/>
            <person name="Cross I."/>
            <person name="Yadetie F."/>
            <person name="Muffato M."/>
            <person name="Louis A."/>
            <person name="Butcher S."/>
            <person name="Tsagkogeorga G."/>
            <person name="Konrad A."/>
            <person name="Singh S."/>
            <person name="Jensen M.F."/>
            <person name="Cong E.H."/>
            <person name="Eikeseth-Otteraa H."/>
            <person name="Noel B."/>
            <person name="Anthouard V."/>
            <person name="Porcel B.M."/>
            <person name="Kachouri-Lafond R."/>
            <person name="Nishino A."/>
            <person name="Ugolini M."/>
            <person name="Chourrout P."/>
            <person name="Nishida H."/>
            <person name="Aasland R."/>
            <person name="Huzurbazar S."/>
            <person name="Westhof E."/>
            <person name="Delsuc F."/>
            <person name="Lehrach H."/>
            <person name="Reinhardt R."/>
            <person name="Weissenbach J."/>
            <person name="Roy S.W."/>
            <person name="Artiguenave F."/>
            <person name="Postlethwait J.H."/>
            <person name="Manak J.R."/>
            <person name="Thompson E.M."/>
            <person name="Jaillon O."/>
            <person name="Du Pasquier L."/>
            <person name="Boudinot P."/>
            <person name="Liberles D.A."/>
            <person name="Volff J.N."/>
            <person name="Philippe H."/>
            <person name="Lenhard B."/>
            <person name="Roest Crollius H."/>
            <person name="Wincker P."/>
            <person name="Chourrout D."/>
        </authorList>
    </citation>
    <scope>NUCLEOTIDE SEQUENCE [LARGE SCALE GENOMIC DNA]</scope>
</reference>
<feature type="compositionally biased region" description="Polar residues" evidence="1">
    <location>
        <begin position="51"/>
        <end position="74"/>
    </location>
</feature>
<gene>
    <name evidence="2" type="ORF">GSOID_T00030764001</name>
</gene>
<proteinExistence type="predicted"/>
<sequence>MNQIEQEPPPGPKQNFEVEKHISKLKEKGEASLKENDDSRIEDKNEDSDSGLDSCSIDSQRNLSTVSSPAQSPRLQDKVLSAESMKTKALNEKVEEIRNTWNGRRRRVPRLGVSALNSKPKTGLRLF</sequence>
<accession>E4Y9V5</accession>
<protein>
    <submittedName>
        <fullName evidence="2">Uncharacterized protein</fullName>
    </submittedName>
</protein>
<evidence type="ECO:0000313" key="2">
    <source>
        <dbReference type="EMBL" id="CBY32342.1"/>
    </source>
</evidence>
<dbReference type="EMBL" id="FN654346">
    <property type="protein sequence ID" value="CBY32342.1"/>
    <property type="molecule type" value="Genomic_DNA"/>
</dbReference>
<evidence type="ECO:0000256" key="1">
    <source>
        <dbReference type="SAM" id="MobiDB-lite"/>
    </source>
</evidence>
<dbReference type="AlphaFoldDB" id="E4Y9V5"/>